<dbReference type="InterPro" id="IPR008806">
    <property type="entry name" value="RNA_pol_III_Rpc82_C"/>
</dbReference>
<feature type="domain" description="RNA polymerase III subunit RPC82-related helix-turn-helix" evidence="11">
    <location>
        <begin position="7"/>
        <end position="64"/>
    </location>
</feature>
<evidence type="ECO:0000259" key="11">
    <source>
        <dbReference type="Pfam" id="PF08221"/>
    </source>
</evidence>
<dbReference type="GO" id="GO:0005666">
    <property type="term" value="C:RNA polymerase III complex"/>
    <property type="evidence" value="ECO:0007669"/>
    <property type="project" value="UniProtKB-UniRule"/>
</dbReference>
<dbReference type="InterPro" id="IPR039748">
    <property type="entry name" value="RPC3"/>
</dbReference>
<dbReference type="Pfam" id="PF08221">
    <property type="entry name" value="HTH_9"/>
    <property type="match status" value="1"/>
</dbReference>
<evidence type="ECO:0000313" key="14">
    <source>
        <dbReference type="Proteomes" id="UP000324767"/>
    </source>
</evidence>
<feature type="region of interest" description="Disordered" evidence="9">
    <location>
        <begin position="239"/>
        <end position="266"/>
    </location>
</feature>
<feature type="domain" description="DNA-directed RNA polymerase III subunit RPC3 winged-helix" evidence="12">
    <location>
        <begin position="524"/>
        <end position="599"/>
    </location>
</feature>
<evidence type="ECO:0000256" key="3">
    <source>
        <dbReference type="ARBA" id="ARBA00011206"/>
    </source>
</evidence>
<keyword evidence="5 8" id="KW-0804">Transcription</keyword>
<dbReference type="Pfam" id="PF05645">
    <property type="entry name" value="RNA_pol_Rpc82"/>
    <property type="match status" value="1"/>
</dbReference>
<dbReference type="AlphaFoldDB" id="A0A5M8PM56"/>
<protein>
    <recommendedName>
        <fullName evidence="8">DNA-directed RNA polymerase III subunit RPC3</fullName>
        <shortName evidence="8">RNA polymerase III subunit C3</shortName>
    </recommendedName>
</protein>
<feature type="compositionally biased region" description="Basic and acidic residues" evidence="9">
    <location>
        <begin position="195"/>
        <end position="211"/>
    </location>
</feature>
<name>A0A5M8PM56_9LECA</name>
<dbReference type="InterPro" id="IPR055207">
    <property type="entry name" value="POLR3C_WHD"/>
</dbReference>
<dbReference type="InterPro" id="IPR036388">
    <property type="entry name" value="WH-like_DNA-bd_sf"/>
</dbReference>
<evidence type="ECO:0000256" key="4">
    <source>
        <dbReference type="ARBA" id="ARBA00022478"/>
    </source>
</evidence>
<evidence type="ECO:0000256" key="5">
    <source>
        <dbReference type="ARBA" id="ARBA00023163"/>
    </source>
</evidence>
<evidence type="ECO:0000259" key="10">
    <source>
        <dbReference type="Pfam" id="PF05645"/>
    </source>
</evidence>
<comment type="subcellular location">
    <subcellularLocation>
        <location evidence="1 8">Nucleus</location>
    </subcellularLocation>
</comment>
<dbReference type="InterPro" id="IPR013197">
    <property type="entry name" value="RNA_pol_III_RPC82-rel_HTH"/>
</dbReference>
<comment type="function">
    <text evidence="7 8">DNA-dependent RNA polymerase catalyzes the transcription of DNA into RNA using the four ribonucleoside triphosphates as substrates. Specific core component of RNA polymerase III which synthesizes small RNAs, such as 5S rRNA and tRNAs.</text>
</comment>
<evidence type="ECO:0000256" key="1">
    <source>
        <dbReference type="ARBA" id="ARBA00004123"/>
    </source>
</evidence>
<feature type="region of interest" description="Disordered" evidence="9">
    <location>
        <begin position="410"/>
        <end position="432"/>
    </location>
</feature>
<dbReference type="PANTHER" id="PTHR12949">
    <property type="entry name" value="RNA POLYMERASE III DNA DIRECTED -RELATED"/>
    <property type="match status" value="1"/>
</dbReference>
<reference evidence="13 14" key="1">
    <citation type="submission" date="2019-09" db="EMBL/GenBank/DDBJ databases">
        <title>The hologenome of the rock-dwelling lichen Lasallia pustulata.</title>
        <authorList>
            <person name="Greshake Tzovaras B."/>
            <person name="Segers F."/>
            <person name="Bicker A."/>
            <person name="Dal Grande F."/>
            <person name="Otte J."/>
            <person name="Hankeln T."/>
            <person name="Schmitt I."/>
            <person name="Ebersberger I."/>
        </authorList>
    </citation>
    <scope>NUCLEOTIDE SEQUENCE [LARGE SCALE GENOMIC DNA]</scope>
    <source>
        <strain evidence="13">A1-1</strain>
    </source>
</reference>
<evidence type="ECO:0000259" key="12">
    <source>
        <dbReference type="Pfam" id="PF22536"/>
    </source>
</evidence>
<dbReference type="PANTHER" id="PTHR12949:SF0">
    <property type="entry name" value="DNA-DIRECTED RNA POLYMERASE III SUBUNIT RPC3"/>
    <property type="match status" value="1"/>
</dbReference>
<keyword evidence="6 8" id="KW-0539">Nucleus</keyword>
<dbReference type="Pfam" id="PF22536">
    <property type="entry name" value="WHD_POLR3C"/>
    <property type="match status" value="1"/>
</dbReference>
<evidence type="ECO:0000256" key="8">
    <source>
        <dbReference type="RuleBase" id="RU367076"/>
    </source>
</evidence>
<feature type="region of interest" description="Disordered" evidence="9">
    <location>
        <begin position="346"/>
        <end position="369"/>
    </location>
</feature>
<dbReference type="GO" id="GO:0003697">
    <property type="term" value="F:single-stranded DNA binding"/>
    <property type="evidence" value="ECO:0007669"/>
    <property type="project" value="UniProtKB-UniRule"/>
</dbReference>
<keyword evidence="4 8" id="KW-0240">DNA-directed RNA polymerase</keyword>
<evidence type="ECO:0000256" key="2">
    <source>
        <dbReference type="ARBA" id="ARBA00006835"/>
    </source>
</evidence>
<dbReference type="Gene3D" id="1.10.10.10">
    <property type="entry name" value="Winged helix-like DNA-binding domain superfamily/Winged helix DNA-binding domain"/>
    <property type="match status" value="2"/>
</dbReference>
<dbReference type="EMBL" id="VXIT01000010">
    <property type="protein sequence ID" value="KAA6410050.1"/>
    <property type="molecule type" value="Genomic_DNA"/>
</dbReference>
<comment type="caution">
    <text evidence="13">The sequence shown here is derived from an EMBL/GenBank/DDBJ whole genome shotgun (WGS) entry which is preliminary data.</text>
</comment>
<evidence type="ECO:0000313" key="13">
    <source>
        <dbReference type="EMBL" id="KAA6410050.1"/>
    </source>
</evidence>
<feature type="region of interest" description="Disordered" evidence="9">
    <location>
        <begin position="145"/>
        <end position="168"/>
    </location>
</feature>
<sequence>MSQHATELCILLVDDTYGALTSCVFQTLRSYGRLPFRILLQHTDLSPNELKHSLAVLIQQHLVLWYTPLGDETTYYEAHWPSAYALARSGKLVKIVEDRFGDLAGDLLSNLLLLGHARVGDLAKAYNAVQSDGMLGSVSEGQALSEDGLPNGLGNNHTSAGTKKRGPNLEDLHSVLDALLRTGFIIPVHESHFRSAADNRSEAERELKRNNDSFQGALKGEKKMEFEQAIDGKLDQWRDGLDMQTKDTSGRGRKRRLEDDRNGVDRKRMRMSNGLANGMNGHAGHPHALDDFYLDDNLVLRVNHDKFAVAARSARLIELSERYISKATSRVYAQLLSRLEGNLLRCNNRRPSEDDDEDDPTSWPTSIPANELSPVFQEDVDLAGAIGRVAPNKVDRNRFIHPKKRRKKTLFDSNDAGVENVDSTDEDEDMGDIVENGNISEVNEDRDLVNGDADYGSEVKVEKEDHFPIYSDVRSRVELIRQHLLLLAEHPLGFAEYIKRTPTKPEQWTINFRSLARQLRQMELENTIATRFGPGATRLVRIFLEKGKLDEKAITSIGLINQKLMRSILTAMHEAGYLELQEIPRDNARQPSRTMFLWYFDPDRCRQKLLEETYKAMARCLQRARVEKEAVQLTIDKANRTDVVGKEDEYLGVDERMALSTWREKEERLLGEVGRLDDLVAVLRDF</sequence>
<proteinExistence type="inferred from homology"/>
<feature type="compositionally biased region" description="Acidic residues" evidence="9">
    <location>
        <begin position="422"/>
        <end position="432"/>
    </location>
</feature>
<organism evidence="13 14">
    <name type="scientific">Lasallia pustulata</name>
    <dbReference type="NCBI Taxonomy" id="136370"/>
    <lineage>
        <taxon>Eukaryota</taxon>
        <taxon>Fungi</taxon>
        <taxon>Dikarya</taxon>
        <taxon>Ascomycota</taxon>
        <taxon>Pezizomycotina</taxon>
        <taxon>Lecanoromycetes</taxon>
        <taxon>OSLEUM clade</taxon>
        <taxon>Umbilicariomycetidae</taxon>
        <taxon>Umbilicariales</taxon>
        <taxon>Umbilicariaceae</taxon>
        <taxon>Lasallia</taxon>
    </lineage>
</organism>
<comment type="subunit">
    <text evidence="3 8">Component of the RNA polymerase III (Pol III) complex consisting of 17 subunits.</text>
</comment>
<accession>A0A5M8PM56</accession>
<feature type="domain" description="RNA polymerase III Rpc82 C -terminal" evidence="10">
    <location>
        <begin position="178"/>
        <end position="519"/>
    </location>
</feature>
<evidence type="ECO:0000256" key="7">
    <source>
        <dbReference type="ARBA" id="ARBA00025127"/>
    </source>
</evidence>
<gene>
    <name evidence="13" type="ORF">FRX48_06664</name>
</gene>
<comment type="similarity">
    <text evidence="2 8">Belongs to the RNA polymerase beta chain family.</text>
</comment>
<dbReference type="GO" id="GO:0006351">
    <property type="term" value="P:DNA-templated transcription"/>
    <property type="evidence" value="ECO:0007669"/>
    <property type="project" value="InterPro"/>
</dbReference>
<evidence type="ECO:0000256" key="6">
    <source>
        <dbReference type="ARBA" id="ARBA00023242"/>
    </source>
</evidence>
<dbReference type="Proteomes" id="UP000324767">
    <property type="component" value="Unassembled WGS sequence"/>
</dbReference>
<evidence type="ECO:0000256" key="9">
    <source>
        <dbReference type="SAM" id="MobiDB-lite"/>
    </source>
</evidence>
<feature type="region of interest" description="Disordered" evidence="9">
    <location>
        <begin position="195"/>
        <end position="216"/>
    </location>
</feature>
<dbReference type="OrthoDB" id="272392at2759"/>